<comment type="caution">
    <text evidence="2">The sequence shown here is derived from an EMBL/GenBank/DDBJ whole genome shotgun (WGS) entry which is preliminary data.</text>
</comment>
<dbReference type="PANTHER" id="PTHR30347">
    <property type="entry name" value="POTASSIUM CHANNEL RELATED"/>
    <property type="match status" value="1"/>
</dbReference>
<name>A0ABQ3ZD94_9ACTN</name>
<evidence type="ECO:0000313" key="3">
    <source>
        <dbReference type="Proteomes" id="UP000637628"/>
    </source>
</evidence>
<dbReference type="InterPro" id="IPR052702">
    <property type="entry name" value="MscS-like_channel"/>
</dbReference>
<keyword evidence="3" id="KW-1185">Reference proteome</keyword>
<accession>A0ABQ3ZD94</accession>
<reference evidence="2 3" key="1">
    <citation type="submission" date="2021-01" db="EMBL/GenBank/DDBJ databases">
        <title>Whole genome shotgun sequence of Actinoplanes durhamensis NBRC 14914.</title>
        <authorList>
            <person name="Komaki H."/>
            <person name="Tamura T."/>
        </authorList>
    </citation>
    <scope>NUCLEOTIDE SEQUENCE [LARGE SCALE GENOMIC DNA]</scope>
    <source>
        <strain evidence="2 3">NBRC 14914</strain>
    </source>
</reference>
<dbReference type="SUPFAM" id="SSF46689">
    <property type="entry name" value="Homeodomain-like"/>
    <property type="match status" value="1"/>
</dbReference>
<evidence type="ECO:0000259" key="1">
    <source>
        <dbReference type="Pfam" id="PF13358"/>
    </source>
</evidence>
<evidence type="ECO:0000313" key="2">
    <source>
        <dbReference type="EMBL" id="GIE07755.1"/>
    </source>
</evidence>
<proteinExistence type="predicted"/>
<dbReference type="InterPro" id="IPR038717">
    <property type="entry name" value="Tc1-like_DDE_dom"/>
</dbReference>
<dbReference type="Pfam" id="PF13358">
    <property type="entry name" value="DDE_3"/>
    <property type="match status" value="1"/>
</dbReference>
<feature type="domain" description="Tc1-like transposase DDE" evidence="1">
    <location>
        <begin position="181"/>
        <end position="319"/>
    </location>
</feature>
<dbReference type="Gene3D" id="3.30.420.10">
    <property type="entry name" value="Ribonuclease H-like superfamily/Ribonuclease H"/>
    <property type="match status" value="1"/>
</dbReference>
<organism evidence="2 3">
    <name type="scientific">Paractinoplanes durhamensis</name>
    <dbReference type="NCBI Taxonomy" id="113563"/>
    <lineage>
        <taxon>Bacteria</taxon>
        <taxon>Bacillati</taxon>
        <taxon>Actinomycetota</taxon>
        <taxon>Actinomycetes</taxon>
        <taxon>Micromonosporales</taxon>
        <taxon>Micromonosporaceae</taxon>
        <taxon>Paractinoplanes</taxon>
    </lineage>
</organism>
<dbReference type="Proteomes" id="UP000637628">
    <property type="component" value="Unassembled WGS sequence"/>
</dbReference>
<dbReference type="PANTHER" id="PTHR30347:SF1">
    <property type="entry name" value="MECHANOSENSITIVE CHANNEL MSCK"/>
    <property type="match status" value="1"/>
</dbReference>
<dbReference type="EMBL" id="BOML01000088">
    <property type="protein sequence ID" value="GIE07755.1"/>
    <property type="molecule type" value="Genomic_DNA"/>
</dbReference>
<protein>
    <submittedName>
        <fullName evidence="2">IS630 family transposase</fullName>
    </submittedName>
</protein>
<dbReference type="InterPro" id="IPR009057">
    <property type="entry name" value="Homeodomain-like_sf"/>
</dbReference>
<dbReference type="InterPro" id="IPR047655">
    <property type="entry name" value="Transpos_IS630-like"/>
</dbReference>
<dbReference type="NCBIfam" id="NF033545">
    <property type="entry name" value="transpos_IS630"/>
    <property type="match status" value="1"/>
</dbReference>
<sequence length="368" mass="40674">MAVWVELTAEQGAELRALATGTEVSAAVGTRARIVLWHAEGRMKKDIAVLAGVSRPTVDLWLARYAADGAAGLLAAKPGGPREQVSADVRSRVLALTRTTPPAETGLSHWSTRTMADYITRRTGTSVSHHWVANLWREHGLKPQKQGTFTLSTDPRFADKVADIVGLYLDPPGGAVVLTLDEKTRIQALDRTQPLLPIEFDRSERRTHEYVRHGTTNPFAALNVGTGEIVGDCVPSRNGSAFLAFCKKAVAPHAGREIHVVLDNLSTHTTPEVRDWLDANPNVHFHFTPTGSSWLNQIETWFGIITRQAVRRGTFASVQILIRTIRAYIAFWNTEPRPFQWTATTDESLAKVRLTQLNIRKLVANNSK</sequence>
<dbReference type="InterPro" id="IPR012337">
    <property type="entry name" value="RNaseH-like_sf"/>
</dbReference>
<gene>
    <name evidence="2" type="ORF">Adu01nite_91050</name>
</gene>
<dbReference type="Pfam" id="PF13565">
    <property type="entry name" value="HTH_32"/>
    <property type="match status" value="1"/>
</dbReference>
<dbReference type="InterPro" id="IPR036397">
    <property type="entry name" value="RNaseH_sf"/>
</dbReference>
<dbReference type="SUPFAM" id="SSF53098">
    <property type="entry name" value="Ribonuclease H-like"/>
    <property type="match status" value="1"/>
</dbReference>